<evidence type="ECO:0000313" key="2">
    <source>
        <dbReference type="EMBL" id="KKS21298.1"/>
    </source>
</evidence>
<name>A0A0G1A7L0_UNCKA</name>
<organism evidence="2 3">
    <name type="scientific">candidate division WWE3 bacterium GW2011_GWC1_41_7</name>
    <dbReference type="NCBI Taxonomy" id="1619119"/>
    <lineage>
        <taxon>Bacteria</taxon>
        <taxon>Katanobacteria</taxon>
    </lineage>
</organism>
<dbReference type="AlphaFoldDB" id="A0A0G1A7L0"/>
<feature type="compositionally biased region" description="Basic and acidic residues" evidence="1">
    <location>
        <begin position="9"/>
        <end position="26"/>
    </location>
</feature>
<accession>A0A0G1A7L0</accession>
<gene>
    <name evidence="2" type="ORF">UU77_C0005G0026</name>
</gene>
<sequence length="52" mass="6050">MPKPVVETDQTKKEQQKRLSSRETRDVLEDISTKTKRGLRLKDLNEKVAVLL</sequence>
<evidence type="ECO:0000313" key="3">
    <source>
        <dbReference type="Proteomes" id="UP000034507"/>
    </source>
</evidence>
<proteinExistence type="predicted"/>
<protein>
    <submittedName>
        <fullName evidence="2">Uncharacterized protein</fullName>
    </submittedName>
</protein>
<evidence type="ECO:0000256" key="1">
    <source>
        <dbReference type="SAM" id="MobiDB-lite"/>
    </source>
</evidence>
<dbReference type="EMBL" id="LCBX01000005">
    <property type="protein sequence ID" value="KKS21298.1"/>
    <property type="molecule type" value="Genomic_DNA"/>
</dbReference>
<comment type="caution">
    <text evidence="2">The sequence shown here is derived from an EMBL/GenBank/DDBJ whole genome shotgun (WGS) entry which is preliminary data.</text>
</comment>
<feature type="non-terminal residue" evidence="2">
    <location>
        <position position="52"/>
    </location>
</feature>
<feature type="region of interest" description="Disordered" evidence="1">
    <location>
        <begin position="1"/>
        <end position="26"/>
    </location>
</feature>
<dbReference type="Proteomes" id="UP000034507">
    <property type="component" value="Unassembled WGS sequence"/>
</dbReference>
<reference evidence="2 3" key="1">
    <citation type="journal article" date="2015" name="Nature">
        <title>rRNA introns, odd ribosomes, and small enigmatic genomes across a large radiation of phyla.</title>
        <authorList>
            <person name="Brown C.T."/>
            <person name="Hug L.A."/>
            <person name="Thomas B.C."/>
            <person name="Sharon I."/>
            <person name="Castelle C.J."/>
            <person name="Singh A."/>
            <person name="Wilkins M.J."/>
            <person name="Williams K.H."/>
            <person name="Banfield J.F."/>
        </authorList>
    </citation>
    <scope>NUCLEOTIDE SEQUENCE [LARGE SCALE GENOMIC DNA]</scope>
</reference>